<name>K6Z0A9_9ALTE</name>
<dbReference type="AlphaFoldDB" id="K6Z0A9"/>
<accession>K6Z0A9</accession>
<organism evidence="1 2">
    <name type="scientific">Brumicola pallidula DSM 14239 = ACAM 615</name>
    <dbReference type="NCBI Taxonomy" id="1121922"/>
    <lineage>
        <taxon>Bacteria</taxon>
        <taxon>Pseudomonadati</taxon>
        <taxon>Pseudomonadota</taxon>
        <taxon>Gammaproteobacteria</taxon>
        <taxon>Alteromonadales</taxon>
        <taxon>Alteromonadaceae</taxon>
        <taxon>Brumicola</taxon>
    </lineage>
</organism>
<proteinExistence type="predicted"/>
<evidence type="ECO:0000313" key="2">
    <source>
        <dbReference type="Proteomes" id="UP000006251"/>
    </source>
</evidence>
<evidence type="ECO:0000313" key="1">
    <source>
        <dbReference type="EMBL" id="GAC29651.1"/>
    </source>
</evidence>
<reference evidence="2" key="1">
    <citation type="journal article" date="2014" name="Environ. Microbiol.">
        <title>Comparative genomics of the marine bacterial genus Glaciecola reveals the high degree of genomic diversity and genomic characteristic for cold adaptation.</title>
        <authorList>
            <person name="Qin Q.L."/>
            <person name="Xie B.B."/>
            <person name="Yu Y."/>
            <person name="Shu Y.L."/>
            <person name="Rong J.C."/>
            <person name="Zhang Y.J."/>
            <person name="Zhao D.L."/>
            <person name="Chen X.L."/>
            <person name="Zhang X.Y."/>
            <person name="Chen B."/>
            <person name="Zhou B.C."/>
            <person name="Zhang Y.Z."/>
        </authorList>
    </citation>
    <scope>NUCLEOTIDE SEQUENCE [LARGE SCALE GENOMIC DNA]</scope>
    <source>
        <strain evidence="2">ACAM 615</strain>
    </source>
</reference>
<dbReference type="EMBL" id="BAEQ01000049">
    <property type="protein sequence ID" value="GAC29651.1"/>
    <property type="molecule type" value="Genomic_DNA"/>
</dbReference>
<sequence>MNALYCWTYIFPLLTGIIYDDENYEFKCIKPPFFVDPSGLKWYKARAV</sequence>
<dbReference type="Proteomes" id="UP000006251">
    <property type="component" value="Unassembled WGS sequence"/>
</dbReference>
<comment type="caution">
    <text evidence="1">The sequence shown here is derived from an EMBL/GenBank/DDBJ whole genome shotgun (WGS) entry which is preliminary data.</text>
</comment>
<keyword evidence="2" id="KW-1185">Reference proteome</keyword>
<gene>
    <name evidence="1" type="ORF">GPAL_2800</name>
</gene>
<protein>
    <submittedName>
        <fullName evidence="1">Uncharacterized protein</fullName>
    </submittedName>
</protein>